<evidence type="ECO:0000313" key="3">
    <source>
        <dbReference type="Proteomes" id="UP001526201"/>
    </source>
</evidence>
<dbReference type="EMBL" id="JACKTY010000020">
    <property type="protein sequence ID" value="MCV7226006.1"/>
    <property type="molecule type" value="Genomic_DNA"/>
</dbReference>
<evidence type="ECO:0000313" key="2">
    <source>
        <dbReference type="EMBL" id="MCV7226006.1"/>
    </source>
</evidence>
<accession>A0ABT3C9U7</accession>
<protein>
    <recommendedName>
        <fullName evidence="4">DUF5666 domain-containing protein</fullName>
    </recommendedName>
</protein>
<sequence>MDSSVETDTPHATEPVWGAPTPGSAHWSRNKTVAAVGIAVVLAAGGAAVIDAADSGRSGPGFGGPGGGPGFGPGGPGGGPWGGGGMADALHGEFVVSDGHGGFTTQLTQTGTVTEISDATITARSDDGFTQSYLINAGTRRGRVPLEAGSTATIKATTSDGSTTATSITPGR</sequence>
<proteinExistence type="predicted"/>
<name>A0ABT3C9U7_9MYCO</name>
<feature type="region of interest" description="Disordered" evidence="1">
    <location>
        <begin position="1"/>
        <end position="25"/>
    </location>
</feature>
<evidence type="ECO:0000256" key="1">
    <source>
        <dbReference type="SAM" id="MobiDB-lite"/>
    </source>
</evidence>
<reference evidence="2 3" key="1">
    <citation type="journal article" date="2022" name="BMC Genomics">
        <title>Comparative genome analysis of mycobacteria focusing on tRNA and non-coding RNA.</title>
        <authorList>
            <person name="Behra P.R.K."/>
            <person name="Pettersson B.M.F."/>
            <person name="Ramesh M."/>
            <person name="Das S."/>
            <person name="Dasgupta S."/>
            <person name="Kirsebom L.A."/>
        </authorList>
    </citation>
    <scope>NUCLEOTIDE SEQUENCE [LARGE SCALE GENOMIC DNA]</scope>
    <source>
        <strain evidence="2 3">DSM 44078</strain>
    </source>
</reference>
<dbReference type="RefSeq" id="WP_264066840.1">
    <property type="nucleotide sequence ID" value="NZ_JACKTY010000020.1"/>
</dbReference>
<evidence type="ECO:0008006" key="4">
    <source>
        <dbReference type="Google" id="ProtNLM"/>
    </source>
</evidence>
<dbReference type="Proteomes" id="UP001526201">
    <property type="component" value="Unassembled WGS sequence"/>
</dbReference>
<feature type="region of interest" description="Disordered" evidence="1">
    <location>
        <begin position="59"/>
        <end position="86"/>
    </location>
</feature>
<organism evidence="2 3">
    <name type="scientific">Mycolicibacterium komossense</name>
    <dbReference type="NCBI Taxonomy" id="1779"/>
    <lineage>
        <taxon>Bacteria</taxon>
        <taxon>Bacillati</taxon>
        <taxon>Actinomycetota</taxon>
        <taxon>Actinomycetes</taxon>
        <taxon>Mycobacteriales</taxon>
        <taxon>Mycobacteriaceae</taxon>
        <taxon>Mycolicibacterium</taxon>
    </lineage>
</organism>
<comment type="caution">
    <text evidence="2">The sequence shown here is derived from an EMBL/GenBank/DDBJ whole genome shotgun (WGS) entry which is preliminary data.</text>
</comment>
<keyword evidence="3" id="KW-1185">Reference proteome</keyword>
<gene>
    <name evidence="2" type="ORF">H7J73_08165</name>
</gene>